<keyword evidence="3" id="KW-1185">Reference proteome</keyword>
<dbReference type="PROSITE" id="PS51257">
    <property type="entry name" value="PROKAR_LIPOPROTEIN"/>
    <property type="match status" value="1"/>
</dbReference>
<organism evidence="2 3">
    <name type="scientific">Sphingomonas agrestis</name>
    <dbReference type="NCBI Taxonomy" id="3080540"/>
    <lineage>
        <taxon>Bacteria</taxon>
        <taxon>Pseudomonadati</taxon>
        <taxon>Pseudomonadota</taxon>
        <taxon>Alphaproteobacteria</taxon>
        <taxon>Sphingomonadales</taxon>
        <taxon>Sphingomonadaceae</taxon>
        <taxon>Sphingomonas</taxon>
    </lineage>
</organism>
<dbReference type="RefSeq" id="WP_317224858.1">
    <property type="nucleotide sequence ID" value="NZ_JAWJEJ010000001.1"/>
</dbReference>
<name>A0ABU3Y2P2_9SPHN</name>
<protein>
    <submittedName>
        <fullName evidence="2">DUF3617 domain-containing protein</fullName>
    </submittedName>
</protein>
<comment type="caution">
    <text evidence="2">The sequence shown here is derived from an EMBL/GenBank/DDBJ whole genome shotgun (WGS) entry which is preliminary data.</text>
</comment>
<accession>A0ABU3Y2P2</accession>
<dbReference type="Pfam" id="PF12276">
    <property type="entry name" value="DUF3617"/>
    <property type="match status" value="1"/>
</dbReference>
<proteinExistence type="predicted"/>
<dbReference type="Proteomes" id="UP001273531">
    <property type="component" value="Unassembled WGS sequence"/>
</dbReference>
<evidence type="ECO:0000256" key="1">
    <source>
        <dbReference type="SAM" id="MobiDB-lite"/>
    </source>
</evidence>
<dbReference type="InterPro" id="IPR022061">
    <property type="entry name" value="DUF3617"/>
</dbReference>
<sequence length="192" mass="19803">MKKLLLLAPLALAACNSGSKVEATNASVEEVANQVAASGAAPQLSPGRWEGSATILSMEIPGMPPEAAAQMKSAMGTATPFASCLTPEQAKKPAADFFAGGAQKDCTYEKFTMADGKLDAKMQCKSSGMTIDMTMDGKFASDNFQLAMTSKSAGIPGQPASAHTMNMKMEARRTGECNGTESKAPTPPGKAS</sequence>
<evidence type="ECO:0000313" key="2">
    <source>
        <dbReference type="EMBL" id="MDV3455643.1"/>
    </source>
</evidence>
<gene>
    <name evidence="2" type="ORF">RZN05_01500</name>
</gene>
<evidence type="ECO:0000313" key="3">
    <source>
        <dbReference type="Proteomes" id="UP001273531"/>
    </source>
</evidence>
<dbReference type="EMBL" id="JAWJEJ010000001">
    <property type="protein sequence ID" value="MDV3455643.1"/>
    <property type="molecule type" value="Genomic_DNA"/>
</dbReference>
<reference evidence="2 3" key="1">
    <citation type="submission" date="2023-10" db="EMBL/GenBank/DDBJ databases">
        <title>Sphingomonas sp. HF-S4 16S ribosomal RNA gene Genome sequencing and assembly.</title>
        <authorList>
            <person name="Lee H."/>
        </authorList>
    </citation>
    <scope>NUCLEOTIDE SEQUENCE [LARGE SCALE GENOMIC DNA]</scope>
    <source>
        <strain evidence="2 3">HF-S4</strain>
    </source>
</reference>
<feature type="region of interest" description="Disordered" evidence="1">
    <location>
        <begin position="171"/>
        <end position="192"/>
    </location>
</feature>